<dbReference type="Proteomes" id="UP000004386">
    <property type="component" value="Unassembled WGS sequence"/>
</dbReference>
<evidence type="ECO:0000313" key="2">
    <source>
        <dbReference type="Proteomes" id="UP000004386"/>
    </source>
</evidence>
<evidence type="ECO:0000313" key="1">
    <source>
        <dbReference type="EMBL" id="EEQ94606.1"/>
    </source>
</evidence>
<dbReference type="AlphaFoldDB" id="C4WQU7"/>
<accession>C4WQU7</accession>
<proteinExistence type="predicted"/>
<dbReference type="EMBL" id="ACQA01000002">
    <property type="protein sequence ID" value="EEQ94606.1"/>
    <property type="molecule type" value="Genomic_DNA"/>
</dbReference>
<gene>
    <name evidence="1" type="ORF">OINT_2001845</name>
</gene>
<name>C4WQU7_9HYPH</name>
<organism evidence="1 2">
    <name type="scientific">Brucella intermedia LMG 3301</name>
    <dbReference type="NCBI Taxonomy" id="641118"/>
    <lineage>
        <taxon>Bacteria</taxon>
        <taxon>Pseudomonadati</taxon>
        <taxon>Pseudomonadota</taxon>
        <taxon>Alphaproteobacteria</taxon>
        <taxon>Hyphomicrobiales</taxon>
        <taxon>Brucellaceae</taxon>
        <taxon>Brucella/Ochrobactrum group</taxon>
        <taxon>Brucella</taxon>
    </lineage>
</organism>
<sequence length="63" mass="7062">MPIDTRSKWESVRLMAAAFDISLASGPLQDTRDGGKDLFAFLDAEVFDEFYLLFSSLPYPVSL</sequence>
<protein>
    <submittedName>
        <fullName evidence="1">Uncharacterized protein</fullName>
    </submittedName>
</protein>
<dbReference type="HOGENOM" id="CLU_2881420_0_0_5"/>
<reference evidence="1 2" key="1">
    <citation type="submission" date="2009-05" db="EMBL/GenBank/DDBJ databases">
        <authorList>
            <person name="Setubal J.C."/>
            <person name="Boyle S."/>
            <person name="Crasta O.R."/>
            <person name="Gillespie J.J."/>
            <person name="Kenyon R.W."/>
            <person name="Lu J."/>
            <person name="Mane S."/>
            <person name="Nagrani S."/>
            <person name="Shallom J.M."/>
            <person name="Shallom S."/>
            <person name="Shukla M."/>
            <person name="Snyder E.E."/>
            <person name="Sobral B.W."/>
            <person name="Wattam A.R."/>
            <person name="Will R."/>
            <person name="Williams K."/>
            <person name="Yoo H."/>
            <person name="Munk C."/>
            <person name="Tapia R."/>
            <person name="Green L."/>
            <person name="Rogers Y."/>
            <person name="Detter J.C."/>
            <person name="Bruce D."/>
            <person name="Brettin T.S."/>
            <person name="Tsolis R."/>
        </authorList>
    </citation>
    <scope>NUCLEOTIDE SEQUENCE [LARGE SCALE GENOMIC DNA]</scope>
    <source>
        <strain evidence="1 2">LMG 3301</strain>
    </source>
</reference>
<comment type="caution">
    <text evidence="1">The sequence shown here is derived from an EMBL/GenBank/DDBJ whole genome shotgun (WGS) entry which is preliminary data.</text>
</comment>